<feature type="domain" description="DUF8004" evidence="2">
    <location>
        <begin position="413"/>
        <end position="504"/>
    </location>
</feature>
<protein>
    <recommendedName>
        <fullName evidence="2">DUF8004 domain-containing protein</fullName>
    </recommendedName>
</protein>
<feature type="compositionally biased region" description="Gly residues" evidence="1">
    <location>
        <begin position="1105"/>
        <end position="1116"/>
    </location>
</feature>
<evidence type="ECO:0000313" key="4">
    <source>
        <dbReference type="Proteomes" id="UP001444661"/>
    </source>
</evidence>
<feature type="compositionally biased region" description="Basic and acidic residues" evidence="1">
    <location>
        <begin position="1124"/>
        <end position="1137"/>
    </location>
</feature>
<dbReference type="Proteomes" id="UP001444661">
    <property type="component" value="Unassembled WGS sequence"/>
</dbReference>
<feature type="region of interest" description="Disordered" evidence="1">
    <location>
        <begin position="640"/>
        <end position="673"/>
    </location>
</feature>
<dbReference type="InterPro" id="IPR058317">
    <property type="entry name" value="DUF8004"/>
</dbReference>
<name>A0ABR1RPG3_9PEZI</name>
<feature type="compositionally biased region" description="Basic and acidic residues" evidence="1">
    <location>
        <begin position="64"/>
        <end position="79"/>
    </location>
</feature>
<dbReference type="PANTHER" id="PTHR39601:SF2">
    <property type="entry name" value="CHORIOGENIN HMINOR"/>
    <property type="match status" value="1"/>
</dbReference>
<feature type="compositionally biased region" description="Low complexity" evidence="1">
    <location>
        <begin position="1009"/>
        <end position="1035"/>
    </location>
</feature>
<evidence type="ECO:0000259" key="2">
    <source>
        <dbReference type="Pfam" id="PF26013"/>
    </source>
</evidence>
<dbReference type="PANTHER" id="PTHR39601">
    <property type="entry name" value="CHORIOGENIN HMINOR"/>
    <property type="match status" value="1"/>
</dbReference>
<comment type="caution">
    <text evidence="3">The sequence shown here is derived from an EMBL/GenBank/DDBJ whole genome shotgun (WGS) entry which is preliminary data.</text>
</comment>
<dbReference type="EMBL" id="JAQQWK010000014">
    <property type="protein sequence ID" value="KAK8016861.1"/>
    <property type="molecule type" value="Genomic_DNA"/>
</dbReference>
<sequence>MSGRSAYARKIKETKATEKGGVSTRGRAKSTGSSRSSERDDATISDYPMPHGTGYGTTNARFLKFSEPRRETDPMRLRGELTNFSNQSSGSQNSGGSAGRRDGMGYQDHMSGYAYAKPTKPTIRTEDVSGIERSGLRSAIDKRSDGVRKGLSKALGFAKKSKKGEELRPQSSATIRPGQEPMSSPTSNDVPPLPSQFDSGCMSPPPSSTLPPLPPAAASPVIKRWIGAGRPVQRWNKLRKDPELWDPNGDVLVFFGHRGQSPRANPSFRLSSHIIEATESRFLVTLLREGSTDEDIYMSASPDGAPPMLQKHGMNGDQMRSGFGIGRNGQPTPPMSEDTSLADADGQISYEMYFPTPPNMDRLGAYRHAITTRNVFALLYHASLVGLSLHQALSDLHDRLDTYMPPEADNVGTVLNYISARGIDDARNDPETAVSLLAWSEMPEVRWEEGWREAFLHSAGMYSRLEGCADFKYITPITRALLERACLECQLRVQAAEERLCDFGYADTWPSSGPITTGPARSAADRLQKFIKDHYISLYGRWPPPASGATTSDGEEMWLTRNVAQTLQRDFGALYDYLVNRDIVWDESETRSSRKWMMVSESGNRAFAPDTRDLPLTDMLIEWDNRLRFPHIPHPYPLVPESILPTTQNGNPSSGKSKKVDKDKEKNNRGGGDERILERRVQLAYTEATNIYILGSDLVSSPLVDGFVRFEKGDQVGAVDPSLARRGRWVLIYAILQTLASVAVDAPNVRYRDDVAYHLSPRLKGTKTPPWKGVASAAPEAAHELSHCWLAPRAWGVGAGTTGAESDASVTSGGGSENGPRSPVTRMMRAQARGQQSQAVMQGGSGGSNRRQQQQQQQQQHSFSPRSNQYPDFPSPPLGTPATTASRGSGWPTGPSSTATRSNWSSNASVDGPPTTWGGSSAMSAVSDDDYYHYSRDRAGSQSGARTPSSAYGGGGGGGGSGYYSPRTVGPTIPLPQPPQSRDGSKSVRSYATFGVPPSVGRVDESEDSTASSSGEATTGAAAAGGWPARGQSIRSGGGSGFGNRDAGKPIPPLPLPLSPSVTGRGGFLNLEDSPPQRLPSRSPRRGRDHPPPLELRGSSRAGSRRGGGGGGGGNAEGLSPVIRDLEFMDVIDDHEP</sequence>
<proteinExistence type="predicted"/>
<feature type="region of interest" description="Disordered" evidence="1">
    <location>
        <begin position="1"/>
        <end position="130"/>
    </location>
</feature>
<feature type="compositionally biased region" description="Low complexity" evidence="1">
    <location>
        <begin position="85"/>
        <end position="95"/>
    </location>
</feature>
<keyword evidence="4" id="KW-1185">Reference proteome</keyword>
<evidence type="ECO:0000313" key="3">
    <source>
        <dbReference type="EMBL" id="KAK8016861.1"/>
    </source>
</evidence>
<feature type="compositionally biased region" description="Basic and acidic residues" evidence="1">
    <location>
        <begin position="658"/>
        <end position="673"/>
    </location>
</feature>
<accession>A0ABR1RPG3</accession>
<feature type="compositionally biased region" description="Gly residues" evidence="1">
    <location>
        <begin position="952"/>
        <end position="962"/>
    </location>
</feature>
<feature type="compositionally biased region" description="Pro residues" evidence="1">
    <location>
        <begin position="203"/>
        <end position="215"/>
    </location>
</feature>
<evidence type="ECO:0000256" key="1">
    <source>
        <dbReference type="SAM" id="MobiDB-lite"/>
    </source>
</evidence>
<feature type="region of interest" description="Disordered" evidence="1">
    <location>
        <begin position="934"/>
        <end position="1137"/>
    </location>
</feature>
<feature type="compositionally biased region" description="Polar residues" evidence="1">
    <location>
        <begin position="894"/>
        <end position="909"/>
    </location>
</feature>
<reference evidence="3 4" key="1">
    <citation type="submission" date="2023-01" db="EMBL/GenBank/DDBJ databases">
        <title>Analysis of 21 Apiospora genomes using comparative genomics revels a genus with tremendous synthesis potential of carbohydrate active enzymes and secondary metabolites.</title>
        <authorList>
            <person name="Sorensen T."/>
        </authorList>
    </citation>
    <scope>NUCLEOTIDE SEQUENCE [LARGE SCALE GENOMIC DNA]</scope>
    <source>
        <strain evidence="3 4">CBS 33761</strain>
    </source>
</reference>
<feature type="region of interest" description="Disordered" evidence="1">
    <location>
        <begin position="156"/>
        <end position="215"/>
    </location>
</feature>
<organism evidence="3 4">
    <name type="scientific">Apiospora rasikravindrae</name>
    <dbReference type="NCBI Taxonomy" id="990691"/>
    <lineage>
        <taxon>Eukaryota</taxon>
        <taxon>Fungi</taxon>
        <taxon>Dikarya</taxon>
        <taxon>Ascomycota</taxon>
        <taxon>Pezizomycotina</taxon>
        <taxon>Sordariomycetes</taxon>
        <taxon>Xylariomycetidae</taxon>
        <taxon>Amphisphaeriales</taxon>
        <taxon>Apiosporaceae</taxon>
        <taxon>Apiospora</taxon>
    </lineage>
</organism>
<feature type="region of interest" description="Disordered" evidence="1">
    <location>
        <begin position="800"/>
        <end position="922"/>
    </location>
</feature>
<feature type="compositionally biased region" description="Polar residues" evidence="1">
    <location>
        <begin position="861"/>
        <end position="870"/>
    </location>
</feature>
<gene>
    <name evidence="3" type="ORF">PG993_015050</name>
</gene>
<dbReference type="Pfam" id="PF26013">
    <property type="entry name" value="DUF8004"/>
    <property type="match status" value="1"/>
</dbReference>